<reference evidence="4" key="1">
    <citation type="journal article" date="2005" name="Science">
        <title>Comparative genomics of trypanosomatid parasitic protozoa.</title>
        <authorList>
            <person name="El-Sayed N.M."/>
            <person name="Myler P.J."/>
            <person name="Blandin G."/>
            <person name="Berriman M."/>
            <person name="Crabtree J."/>
            <person name="Aggarwal G."/>
            <person name="Caler E."/>
            <person name="Renauld H."/>
            <person name="Worthey E.A."/>
            <person name="Hertz-Fowler C."/>
            <person name="Ghedin E."/>
            <person name="Peacock C."/>
            <person name="Bartholomeu D.C."/>
            <person name="Haas B.J."/>
            <person name="Tran A.N."/>
            <person name="Wortman J.R."/>
            <person name="Alsmark U.C."/>
            <person name="Angiuoli S."/>
            <person name="Anupama A."/>
            <person name="Badger J."/>
            <person name="Bringaud F."/>
            <person name="Cadag E."/>
            <person name="Carlton J.M."/>
            <person name="Cerqueira G.C."/>
            <person name="Creasy T."/>
            <person name="Delcher A.L."/>
            <person name="Djikeng A."/>
            <person name="Embley T.M."/>
            <person name="Hauser C."/>
            <person name="Ivens A.C."/>
            <person name="Kummerfeld S.K."/>
            <person name="Pereira-Leal J.B."/>
            <person name="Nilsson D."/>
            <person name="Peterson J."/>
            <person name="Salzberg S.L."/>
            <person name="Shallom J."/>
            <person name="Silva J.C."/>
            <person name="Sundaram J."/>
            <person name="Westenberger S."/>
            <person name="White O."/>
            <person name="Melville S.E."/>
            <person name="Donelson J.E."/>
            <person name="Andersson B."/>
            <person name="Stuart K.D."/>
            <person name="Hall N."/>
        </authorList>
    </citation>
    <scope>NUCLEOTIDE SEQUENCE</scope>
    <source>
        <strain evidence="4">927/4 GUTat10.1</strain>
    </source>
</reference>
<dbReference type="InterPro" id="IPR006145">
    <property type="entry name" value="PsdUridine_synth_RsuA/RluA"/>
</dbReference>
<reference evidence="4" key="4">
    <citation type="submission" date="2005-04" db="EMBL/GenBank/DDBJ databases">
        <title>Sequencing, closure, and annotation of Trypanosoma brucei chromosomes 2 through 8.</title>
        <authorList>
            <person name="Ghedin E."/>
            <person name="Blandin G."/>
            <person name="Bartholomeu D."/>
            <person name="Caler E."/>
            <person name="Haas B."/>
            <person name="Hannick L."/>
            <person name="Shallom J."/>
            <person name="Hou L."/>
            <person name="Djikeng A."/>
            <person name="Feldblyum T."/>
            <person name="Hostetler J."/>
            <person name="Johnson J."/>
            <person name="Jones K."/>
            <person name="Koo H.L."/>
            <person name="Larkin C."/>
            <person name="Pai G."/>
            <person name="Peterson J."/>
            <person name="Khalak H.G."/>
            <person name="Salzberg S."/>
            <person name="Simpson A.J."/>
            <person name="Tallon L."/>
            <person name="Van Aken S."/>
            <person name="Wanless D."/>
            <person name="White O."/>
            <person name="Wortman J."/>
            <person name="Fraser C.M."/>
            <person name="El-Sayed N.M.A."/>
        </authorList>
    </citation>
    <scope>NUCLEOTIDE SEQUENCE</scope>
    <source>
        <strain evidence="4">927/4 GUTat10.1</strain>
    </source>
</reference>
<feature type="compositionally biased region" description="Basic residues" evidence="1">
    <location>
        <begin position="113"/>
        <end position="123"/>
    </location>
</feature>
<dbReference type="EMBL" id="AC159437">
    <property type="protein sequence ID" value="AAX70294.1"/>
    <property type="molecule type" value="Genomic_DNA"/>
</dbReference>
<evidence type="ECO:0000313" key="3">
    <source>
        <dbReference type="EMBL" id="AAX70294.1"/>
    </source>
</evidence>
<dbReference type="KEGG" id="tbr:Tb927.7.780"/>
<dbReference type="STRING" id="185431.Q57VS4"/>
<dbReference type="OrthoDB" id="424794at2759"/>
<dbReference type="InParanoid" id="Q57VS4"/>
<feature type="region of interest" description="Disordered" evidence="1">
    <location>
        <begin position="113"/>
        <end position="147"/>
    </location>
</feature>
<dbReference type="RefSeq" id="XP_845702.1">
    <property type="nucleotide sequence ID" value="XM_840609.1"/>
</dbReference>
<dbReference type="AlphaFoldDB" id="Q57VS4"/>
<dbReference type="eggNOG" id="KOG1919">
    <property type="taxonomic scope" value="Eukaryota"/>
</dbReference>
<evidence type="ECO:0000259" key="2">
    <source>
        <dbReference type="Pfam" id="PF00849"/>
    </source>
</evidence>
<dbReference type="GO" id="GO:0000455">
    <property type="term" value="P:enzyme-directed rRNA pseudouridine synthesis"/>
    <property type="evidence" value="ECO:0000318"/>
    <property type="project" value="GO_Central"/>
</dbReference>
<sequence>MCYSTKGSMEATRLQLLEEASWNDESKRKLYSTPLFPGFPWYTATSPPKEREQPTRRFVVPYFFTFRVFVKGRWVGRELVDVYSEEHVHHSRSYYEACVEKGRLQKISRSRCNVRRNHMKRSHTAGEPSGADASAGDSSNANGPLQHGDVVLHSVHRHEIPVRMGATGVEPIVLAAVRICEYGILVVHKPAGLPTHASGRYFMNSCTAMLEYVLAPRRLHAWLVEKDPLLQSLVSTIHLTGRERDELLAYYLTDSMEEDTVPIERLPRPCHRLDKVTSGVLLLGISKVAARRVGEALMSKTRQMEEILPRRSRFESDEGTITFDKLHMSGATVRKRYLARVRGCFPENSMKIRFENCPGDKNKEGVLADSNEKDTTCPINGGLLIVTKNSHEGRRDATDGMNVKTFVNSVGVPVLFTSPLRQYRFSENETIYEDLNESYGTPIKEMFCQDAMTLCQPLRHYQSDHSHHKDAGTNTESLVHCVPFSGRMHQIRIHLSDWGHPIVGDVTYNTNERGHDRQTFYFCVDELPKSFRDRFYASDELCWECGGKLPVASFDGSNGSRVALHAWRYEMEHKSLLACSDVVDSESITEGQILGYGEGPPPSLECCYEDAVRMDVGFVQRQGPVVIFLAPPPPWVVE</sequence>
<dbReference type="PaxDb" id="5691-AAZ12143"/>
<dbReference type="InterPro" id="IPR050188">
    <property type="entry name" value="RluA_PseudoU_synthase"/>
</dbReference>
<dbReference type="Gene3D" id="3.30.2350.10">
    <property type="entry name" value="Pseudouridine synthase"/>
    <property type="match status" value="1"/>
</dbReference>
<evidence type="ECO:0000313" key="4">
    <source>
        <dbReference type="EMBL" id="AAZ12143.1"/>
    </source>
</evidence>
<dbReference type="Pfam" id="PF00849">
    <property type="entry name" value="PseudoU_synth_2"/>
    <property type="match status" value="1"/>
</dbReference>
<organism evidence="3 5">
    <name type="scientific">Trypanosoma brucei brucei (strain 927/4 GUTat10.1)</name>
    <dbReference type="NCBI Taxonomy" id="185431"/>
    <lineage>
        <taxon>Eukaryota</taxon>
        <taxon>Discoba</taxon>
        <taxon>Euglenozoa</taxon>
        <taxon>Kinetoplastea</taxon>
        <taxon>Metakinetoplastina</taxon>
        <taxon>Trypanosomatida</taxon>
        <taxon>Trypanosomatidae</taxon>
        <taxon>Trypanosoma</taxon>
    </lineage>
</organism>
<reference evidence="4 5" key="2">
    <citation type="journal article" date="2005" name="Science">
        <title>The genome of the African trypanosome Trypanosoma brucei.</title>
        <authorList>
            <person name="Berriman M."/>
            <person name="Ghedin E."/>
            <person name="Hertz-Fowler C."/>
            <person name="Blandin G."/>
            <person name="Renauld H."/>
            <person name="Bartholomeu D.C."/>
            <person name="Lennard N.J."/>
            <person name="Caler E."/>
            <person name="Hamlin N.E."/>
            <person name="Haas B."/>
            <person name="Bohme U."/>
            <person name="Hannick L."/>
            <person name="Aslett M.A."/>
            <person name="Shallom J."/>
            <person name="Marcello L."/>
            <person name="Hou L."/>
            <person name="Wickstead B."/>
            <person name="Alsmark U.C."/>
            <person name="Arrowsmith C."/>
            <person name="Atkin R.J."/>
            <person name="Barron A.J."/>
            <person name="Bringaud F."/>
            <person name="Brooks K."/>
            <person name="Carrington M."/>
            <person name="Cherevach I."/>
            <person name="Chillingworth T.J."/>
            <person name="Churcher C."/>
            <person name="Clark L.N."/>
            <person name="Corton C.H."/>
            <person name="Cronin A."/>
            <person name="Davies R.M."/>
            <person name="Doggett J."/>
            <person name="Djikeng A."/>
            <person name="Feldblyum T."/>
            <person name="Field M.C."/>
            <person name="Fraser A."/>
            <person name="Goodhead I."/>
            <person name="Hance Z."/>
            <person name="Harper D."/>
            <person name="Harris B.R."/>
            <person name="Hauser H."/>
            <person name="Hostetler J."/>
            <person name="Ivens A."/>
            <person name="Jagels K."/>
            <person name="Johnson D."/>
            <person name="Johnson J."/>
            <person name="Jones K."/>
            <person name="Kerhornou A.X."/>
            <person name="Koo H."/>
            <person name="Larke N."/>
            <person name="Landfear S."/>
            <person name="Larkin C."/>
            <person name="Leech V."/>
            <person name="Line A."/>
            <person name="Lord A."/>
            <person name="Macleod A."/>
            <person name="Mooney P.J."/>
            <person name="Moule S."/>
            <person name="Martin D.M."/>
            <person name="Morgan G.W."/>
            <person name="Mungall K."/>
            <person name="Norbertczak H."/>
            <person name="Ormond D."/>
            <person name="Pai G."/>
            <person name="Peacock C.S."/>
            <person name="Peterson J."/>
            <person name="Quail M.A."/>
            <person name="Rabbinowitsch E."/>
            <person name="Rajandream M.A."/>
            <person name="Reitter C."/>
            <person name="Salzberg S.L."/>
            <person name="Sanders M."/>
            <person name="Schobel S."/>
            <person name="Sharp S."/>
            <person name="Simmonds M."/>
            <person name="Simpson A.J."/>
            <person name="Tallon L."/>
            <person name="Turner C.M."/>
            <person name="Tait A."/>
            <person name="Tivey A.R."/>
            <person name="Van Aken S."/>
            <person name="Walker D."/>
            <person name="Wanless D."/>
            <person name="Wang S."/>
            <person name="White B."/>
            <person name="White O."/>
            <person name="Whitehead S."/>
            <person name="Woodward J."/>
            <person name="Wortman J."/>
            <person name="Adams M.D."/>
            <person name="Embley T.M."/>
            <person name="Gull K."/>
            <person name="Ullu E."/>
            <person name="Barry J.D."/>
            <person name="Fairlamb A.H."/>
            <person name="Opperdoes F."/>
            <person name="Barrell B.G."/>
            <person name="Donelson J.E."/>
            <person name="Hall N."/>
            <person name="Fraser C.M."/>
            <person name="Melville S.E."/>
            <person name="El-Sayed N.M."/>
        </authorList>
    </citation>
    <scope>NUCLEOTIDE SEQUENCE [LARGE SCALE GENOMIC DNA]</scope>
    <source>
        <strain evidence="4 5">927/4 GUTat10.1</strain>
    </source>
</reference>
<evidence type="ECO:0000313" key="5">
    <source>
        <dbReference type="Proteomes" id="UP000008524"/>
    </source>
</evidence>
<dbReference type="GO" id="GO:0009982">
    <property type="term" value="F:pseudouridine synthase activity"/>
    <property type="evidence" value="ECO:0000318"/>
    <property type="project" value="GO_Central"/>
</dbReference>
<dbReference type="InterPro" id="IPR006224">
    <property type="entry name" value="PsdUridine_synth_RluA-like_CS"/>
</dbReference>
<feature type="compositionally biased region" description="Low complexity" evidence="1">
    <location>
        <begin position="129"/>
        <end position="143"/>
    </location>
</feature>
<dbReference type="SUPFAM" id="SSF55120">
    <property type="entry name" value="Pseudouridine synthase"/>
    <property type="match status" value="1"/>
</dbReference>
<keyword evidence="5" id="KW-1185">Reference proteome</keyword>
<evidence type="ECO:0000256" key="1">
    <source>
        <dbReference type="SAM" id="MobiDB-lite"/>
    </source>
</evidence>
<dbReference type="GO" id="GO:0031981">
    <property type="term" value="C:nuclear lumen"/>
    <property type="evidence" value="ECO:0006056"/>
    <property type="project" value="Others"/>
</dbReference>
<name>Q57VS4_TRYB2</name>
<feature type="domain" description="Pseudouridine synthase RsuA/RluA-like" evidence="2">
    <location>
        <begin position="184"/>
        <end position="300"/>
    </location>
</feature>
<gene>
    <name evidence="4" type="primary">Tb07.29K4.510</name>
    <name evidence="3" type="ORF">Tb927.7.780</name>
</gene>
<accession>Q57VS4</accession>
<protein>
    <recommendedName>
        <fullName evidence="2">Pseudouridine synthase RsuA/RluA-like domain-containing protein</fullName>
    </recommendedName>
</protein>
<dbReference type="Proteomes" id="UP000008524">
    <property type="component" value="Chromosome 7"/>
</dbReference>
<dbReference type="OMA" id="MNSCTAM"/>
<accession>D6XJZ6</accession>
<dbReference type="EMBL" id="CP000070">
    <property type="protein sequence ID" value="AAZ12143.1"/>
    <property type="molecule type" value="Genomic_DNA"/>
</dbReference>
<dbReference type="GeneID" id="3658287"/>
<dbReference type="PROSITE" id="PS01129">
    <property type="entry name" value="PSI_RLU"/>
    <property type="match status" value="1"/>
</dbReference>
<dbReference type="PANTHER" id="PTHR21600">
    <property type="entry name" value="MITOCHONDRIAL RNA PSEUDOURIDINE SYNTHASE"/>
    <property type="match status" value="1"/>
</dbReference>
<dbReference type="GO" id="GO:0003723">
    <property type="term" value="F:RNA binding"/>
    <property type="evidence" value="ECO:0007669"/>
    <property type="project" value="InterPro"/>
</dbReference>
<dbReference type="FunCoup" id="Q57VS4">
    <property type="interactions" value="199"/>
</dbReference>
<proteinExistence type="predicted"/>
<reference evidence="3" key="3">
    <citation type="submission" date="2005-04" db="EMBL/GenBank/DDBJ databases">
        <title>.</title>
        <authorList>
            <person name="Ghedin E."/>
            <person name="Blandin G."/>
            <person name="Bartholomeu D."/>
            <person name="Caler E."/>
            <person name="Haas B."/>
            <person name="Hannick L."/>
            <person name="Shallom J."/>
            <person name="Hou L."/>
            <person name="Djikeng A."/>
            <person name="Feldblyum T."/>
            <person name="Hostetler J."/>
            <person name="Johnson J."/>
            <person name="Jones K."/>
            <person name="Koo H.L."/>
            <person name="Larkin C."/>
            <person name="Pai G."/>
            <person name="Peterson J."/>
            <person name="Khalak H.G."/>
            <person name="Salzberg S."/>
            <person name="Simpson A.J."/>
            <person name="Tallon L."/>
            <person name="Van Aken S."/>
            <person name="Wanless D."/>
            <person name="White O."/>
            <person name="Wortman J."/>
            <person name="Fraser C.M."/>
            <person name="El-Sayed N.M.A."/>
        </authorList>
    </citation>
    <scope>NUCLEOTIDE SEQUENCE</scope>
    <source>
        <strain evidence="3">GUTat10.1</strain>
    </source>
</reference>
<dbReference type="InterPro" id="IPR020103">
    <property type="entry name" value="PsdUridine_synth_cat_dom_sf"/>
</dbReference>
<dbReference type="PANTHER" id="PTHR21600:SF77">
    <property type="entry name" value="PSEUDOURIDYLATE SYNTHASE PROTEIN, PUTATIVE-RELATED"/>
    <property type="match status" value="1"/>
</dbReference>